<dbReference type="Proteomes" id="UP000028547">
    <property type="component" value="Unassembled WGS sequence"/>
</dbReference>
<organism evidence="1 2">
    <name type="scientific">Archangium violaceum Cb vi76</name>
    <dbReference type="NCBI Taxonomy" id="1406225"/>
    <lineage>
        <taxon>Bacteria</taxon>
        <taxon>Pseudomonadati</taxon>
        <taxon>Myxococcota</taxon>
        <taxon>Myxococcia</taxon>
        <taxon>Myxococcales</taxon>
        <taxon>Cystobacterineae</taxon>
        <taxon>Archangiaceae</taxon>
        <taxon>Archangium</taxon>
    </lineage>
</organism>
<dbReference type="AlphaFoldDB" id="A0A084SYL4"/>
<comment type="caution">
    <text evidence="1">The sequence shown here is derived from an EMBL/GenBank/DDBJ whole genome shotgun (WGS) entry which is preliminary data.</text>
</comment>
<accession>A0A084SYL4</accession>
<reference evidence="1 2" key="1">
    <citation type="submission" date="2014-07" db="EMBL/GenBank/DDBJ databases">
        <title>Draft Genome Sequence of Gephyronic Acid Producer, Cystobacter violaceus Strain Cb vi76.</title>
        <authorList>
            <person name="Stevens D.C."/>
            <person name="Young J."/>
            <person name="Carmichael R."/>
            <person name="Tan J."/>
            <person name="Taylor R.E."/>
        </authorList>
    </citation>
    <scope>NUCLEOTIDE SEQUENCE [LARGE SCALE GENOMIC DNA]</scope>
    <source>
        <strain evidence="1 2">Cb vi76</strain>
    </source>
</reference>
<evidence type="ECO:0000313" key="1">
    <source>
        <dbReference type="EMBL" id="KFA93549.1"/>
    </source>
</evidence>
<sequence length="298" mass="33755">MVVDMNEIPIEARPTLKEAGLDFNHFAYFTRPIAAALPSRTPGAADIHWIQLEALINKLKSGDFSAAEDILRLCRETTDWQMKFAATRVLGHAGTIDCFKRMREELEQHPMRKQESIDVPSRTLVLTYCRAFALWGRLDVIPVLMDQYLALRLKQTPEISLLPLLMSDLLVDDDSTMIAHDPPEDALEDYLNLVMNQYDAVTAKHGSDKVFVFRGDLYSVRAIAERMRHLTTPYQAADLTTLRERFEPATGIDCSVIFSEEDVSTLAAATIAESFLESDDGKKFEPGRRYFFGHPIPE</sequence>
<dbReference type="EMBL" id="JPMI01000046">
    <property type="protein sequence ID" value="KFA93549.1"/>
    <property type="molecule type" value="Genomic_DNA"/>
</dbReference>
<name>A0A084SYL4_9BACT</name>
<gene>
    <name evidence="1" type="ORF">Q664_08075</name>
</gene>
<evidence type="ECO:0000313" key="2">
    <source>
        <dbReference type="Proteomes" id="UP000028547"/>
    </source>
</evidence>
<protein>
    <submittedName>
        <fullName evidence="1">Uncharacterized protein</fullName>
    </submittedName>
</protein>
<proteinExistence type="predicted"/>